<protein>
    <submittedName>
        <fullName evidence="1">Reverse transcriptase domain-containing protein</fullName>
    </submittedName>
</protein>
<sequence length="797" mass="90540">MTYNKNIGLKIAIPDIQTASSPMQNLQVPRDLNQDHANQPNLPTHVFAHTSLNPLFHTAISFPTDTNINPMSTPSNPTELLSSNTVVAETPQPPGEPPDTGTLEVNENAEDDNNDSDFMHESGDGNSDSTEDDVSLDDENDINLDHEEAFVIKVVLNHKQFVHMQIVENNNFVSWFTAVYASQNPVLRRHLWVHLNHIAKSVQGPWIVVGDFNAIMYASERKGGSYEEKHKHGPKPFRFLAAWITTKDFADFVAARWSSNVPYIAAAQTFTSEVIQWNMDCFGNIFHKKRRLLARLGGIQRALEVYDSKSLHRLEWKLRRELEEVLHHEELLWLQKSRKEWLSSGDRNTTFFHRKTITRRKKNQIVAIQDDSGQWLYNSDDINKHAVEFFSSLYTSDKSGSHPYALTSCFPPIDTDMLHMLQAPIDDNEVRSTIFNMKPLKVPGVDGLHAAFYQSQWSTVGPSVCSFIKNIFENKHIPREINRTLLVLIPKVANPLNLKMYRPISLCTVIYKTVTKLIANRLQTILSHVIGPHQTSFVPGRHIIENIVVGQEVIHSMRRKSGRRGYMAIKMDLEKAYDRLSWSFIFDTLNETGLPLDLIQVTIECITTARMNVLWNGELTEDFVPSRGIRQGDPISPYIFILCIERLSHGISKAVAEDDLLLLAEASCDQARIVNSVLEDFCISYGAKINKTKTQLFFSKNIHNDEASRFNNFLGFSVTNDLGMPLLHSRVTRNTYHDIVDKVEKRLSGWNASQLSLAGRITLTQSVLQAIPVYTMQTSEIPAGVINKINKICKRFI</sequence>
<gene>
    <name evidence="1" type="ORF">KPL71_009069</name>
</gene>
<keyword evidence="1" id="KW-0808">Transferase</keyword>
<organism evidence="1 2">
    <name type="scientific">Citrus sinensis</name>
    <name type="common">Sweet orange</name>
    <name type="synonym">Citrus aurantium var. sinensis</name>
    <dbReference type="NCBI Taxonomy" id="2711"/>
    <lineage>
        <taxon>Eukaryota</taxon>
        <taxon>Viridiplantae</taxon>
        <taxon>Streptophyta</taxon>
        <taxon>Embryophyta</taxon>
        <taxon>Tracheophyta</taxon>
        <taxon>Spermatophyta</taxon>
        <taxon>Magnoliopsida</taxon>
        <taxon>eudicotyledons</taxon>
        <taxon>Gunneridae</taxon>
        <taxon>Pentapetalae</taxon>
        <taxon>rosids</taxon>
        <taxon>malvids</taxon>
        <taxon>Sapindales</taxon>
        <taxon>Rutaceae</taxon>
        <taxon>Aurantioideae</taxon>
        <taxon>Citrus</taxon>
    </lineage>
</organism>
<dbReference type="Proteomes" id="UP000829398">
    <property type="component" value="Chromosome 3"/>
</dbReference>
<comment type="caution">
    <text evidence="1">The sequence shown here is derived from an EMBL/GenBank/DDBJ whole genome shotgun (WGS) entry which is preliminary data.</text>
</comment>
<evidence type="ECO:0000313" key="1">
    <source>
        <dbReference type="EMBL" id="KAH9782803.1"/>
    </source>
</evidence>
<accession>A0ACB8MBE8</accession>
<reference evidence="2" key="1">
    <citation type="journal article" date="2023" name="Hortic. Res.">
        <title>A chromosome-level phased genome enabling allele-level studies in sweet orange: a case study on citrus Huanglongbing tolerance.</title>
        <authorList>
            <person name="Wu B."/>
            <person name="Yu Q."/>
            <person name="Deng Z."/>
            <person name="Duan Y."/>
            <person name="Luo F."/>
            <person name="Gmitter F. Jr."/>
        </authorList>
    </citation>
    <scope>NUCLEOTIDE SEQUENCE [LARGE SCALE GENOMIC DNA]</scope>
    <source>
        <strain evidence="2">cv. Valencia</strain>
    </source>
</reference>
<keyword evidence="1" id="KW-0548">Nucleotidyltransferase</keyword>
<dbReference type="EMBL" id="CM039172">
    <property type="protein sequence ID" value="KAH9782803.1"/>
    <property type="molecule type" value="Genomic_DNA"/>
</dbReference>
<keyword evidence="1" id="KW-0695">RNA-directed DNA polymerase</keyword>
<proteinExistence type="predicted"/>
<name>A0ACB8MBE8_CITSI</name>
<evidence type="ECO:0000313" key="2">
    <source>
        <dbReference type="Proteomes" id="UP000829398"/>
    </source>
</evidence>
<keyword evidence="2" id="KW-1185">Reference proteome</keyword>